<feature type="transmembrane region" description="Helical" evidence="2">
    <location>
        <begin position="223"/>
        <end position="248"/>
    </location>
</feature>
<dbReference type="AlphaFoldDB" id="A0A5J4LL90"/>
<dbReference type="InterPro" id="IPR050039">
    <property type="entry name" value="MAB_1171c-like"/>
</dbReference>
<feature type="region of interest" description="Disordered" evidence="1">
    <location>
        <begin position="322"/>
        <end position="392"/>
    </location>
</feature>
<organism evidence="4 5">
    <name type="scientific">Streptomyces angustmyceticus</name>
    <dbReference type="NCBI Taxonomy" id="285578"/>
    <lineage>
        <taxon>Bacteria</taxon>
        <taxon>Bacillati</taxon>
        <taxon>Actinomycetota</taxon>
        <taxon>Actinomycetes</taxon>
        <taxon>Kitasatosporales</taxon>
        <taxon>Streptomycetaceae</taxon>
        <taxon>Streptomyces</taxon>
    </lineage>
</organism>
<dbReference type="Pfam" id="PF20182">
    <property type="entry name" value="DUF6545"/>
    <property type="match status" value="1"/>
</dbReference>
<keyword evidence="2" id="KW-1133">Transmembrane helix</keyword>
<dbReference type="EMBL" id="BLAG01000015">
    <property type="protein sequence ID" value="GES32761.1"/>
    <property type="molecule type" value="Genomic_DNA"/>
</dbReference>
<feature type="compositionally biased region" description="Low complexity" evidence="1">
    <location>
        <begin position="440"/>
        <end position="462"/>
    </location>
</feature>
<evidence type="ECO:0000259" key="3">
    <source>
        <dbReference type="Pfam" id="PF20182"/>
    </source>
</evidence>
<accession>A0A5J4LL90</accession>
<feature type="transmembrane region" description="Helical" evidence="2">
    <location>
        <begin position="64"/>
        <end position="89"/>
    </location>
</feature>
<name>A0A5J4LL90_9ACTN</name>
<feature type="transmembrane region" description="Helical" evidence="2">
    <location>
        <begin position="6"/>
        <end position="29"/>
    </location>
</feature>
<protein>
    <recommendedName>
        <fullName evidence="3">DUF6545 domain-containing protein</fullName>
    </recommendedName>
</protein>
<feature type="compositionally biased region" description="Low complexity" evidence="1">
    <location>
        <begin position="342"/>
        <end position="372"/>
    </location>
</feature>
<dbReference type="Proteomes" id="UP000325598">
    <property type="component" value="Unassembled WGS sequence"/>
</dbReference>
<evidence type="ECO:0000313" key="5">
    <source>
        <dbReference type="Proteomes" id="UP000325598"/>
    </source>
</evidence>
<gene>
    <name evidence="4" type="ORF">San01_52490</name>
</gene>
<evidence type="ECO:0000256" key="1">
    <source>
        <dbReference type="SAM" id="MobiDB-lite"/>
    </source>
</evidence>
<feature type="domain" description="DUF6545" evidence="3">
    <location>
        <begin position="246"/>
        <end position="404"/>
    </location>
</feature>
<keyword evidence="2" id="KW-0472">Membrane</keyword>
<feature type="compositionally biased region" description="Pro residues" evidence="1">
    <location>
        <begin position="373"/>
        <end position="382"/>
    </location>
</feature>
<dbReference type="RefSeq" id="WP_086718515.1">
    <property type="nucleotide sequence ID" value="NZ_BLAG01000015.1"/>
</dbReference>
<evidence type="ECO:0000256" key="2">
    <source>
        <dbReference type="SAM" id="Phobius"/>
    </source>
</evidence>
<feature type="region of interest" description="Disordered" evidence="1">
    <location>
        <begin position="422"/>
        <end position="468"/>
    </location>
</feature>
<dbReference type="OrthoDB" id="3862631at2"/>
<keyword evidence="5" id="KW-1185">Reference proteome</keyword>
<feature type="transmembrane region" description="Helical" evidence="2">
    <location>
        <begin position="151"/>
        <end position="169"/>
    </location>
</feature>
<feature type="transmembrane region" description="Helical" evidence="2">
    <location>
        <begin position="36"/>
        <end position="58"/>
    </location>
</feature>
<evidence type="ECO:0000313" key="4">
    <source>
        <dbReference type="EMBL" id="GES32761.1"/>
    </source>
</evidence>
<keyword evidence="2" id="KW-0812">Transmembrane</keyword>
<feature type="transmembrane region" description="Helical" evidence="2">
    <location>
        <begin position="189"/>
        <end position="211"/>
    </location>
</feature>
<dbReference type="NCBIfam" id="NF042915">
    <property type="entry name" value="MAB_1171c_fam"/>
    <property type="match status" value="1"/>
</dbReference>
<sequence>MSESASNVVYLAIALIDFVIAGWKCLALLRDRTTTLSLITVNFVASGLVFAMAAPAGYRMLGQLTGVAGFATLPVYLGILTCFSLLHVLTMLWDPRLRQRPAVLRRRVTVWSAAYVAAPAVMVAAFCSADLSGPADPLTFNTDFADEPEIQVFLGIFLATLACATLSTYRRCRTLRPEGARFRRALRSFGTAMLFVFGYVVCSVPAIVLAASGNHALDTVGVLGSTFGSIGALITSYGLSGAAVGAWLRERRDIRALQPLWDLVVAGVDEELAFSVDSARSHRLAWNVGFNLHRRVIEILDGMRALRPWVSPLPAAAVHAAHERETARGAADAPGRSERELQAAATAAALRDAAQRLQAARRAATQRGHAGRPQPPAGPPVALPGEDTPASGERGRLLRVAQALTDPLVATALRDVRIQRSADETADVAGTAETDEGAATDEAAATGEAARTAATAGAAEAAEAAERQ</sequence>
<dbReference type="GeneID" id="96754252"/>
<comment type="caution">
    <text evidence="4">The sequence shown here is derived from an EMBL/GenBank/DDBJ whole genome shotgun (WGS) entry which is preliminary data.</text>
</comment>
<dbReference type="InterPro" id="IPR046675">
    <property type="entry name" value="DUF6545"/>
</dbReference>
<feature type="transmembrane region" description="Helical" evidence="2">
    <location>
        <begin position="110"/>
        <end position="131"/>
    </location>
</feature>
<proteinExistence type="predicted"/>
<reference evidence="4 5" key="1">
    <citation type="submission" date="2019-10" db="EMBL/GenBank/DDBJ databases">
        <title>Whole genome shotgun sequence of Streptomyces angustmyceticus NBRC 3934.</title>
        <authorList>
            <person name="Hosoyama A."/>
            <person name="Ichikawa N."/>
            <person name="Kimura A."/>
            <person name="Kitahashi Y."/>
            <person name="Komaki H."/>
            <person name="Uohara A."/>
        </authorList>
    </citation>
    <scope>NUCLEOTIDE SEQUENCE [LARGE SCALE GENOMIC DNA]</scope>
    <source>
        <strain evidence="4 5">NBRC 3934</strain>
    </source>
</reference>